<keyword evidence="1" id="KW-1133">Transmembrane helix</keyword>
<dbReference type="EMBL" id="CP144108">
    <property type="protein sequence ID" value="WWC92605.1"/>
    <property type="molecule type" value="Genomic_DNA"/>
</dbReference>
<feature type="transmembrane region" description="Helical" evidence="1">
    <location>
        <begin position="7"/>
        <end position="26"/>
    </location>
</feature>
<proteinExistence type="predicted"/>
<dbReference type="GeneID" id="91098232"/>
<keyword evidence="1" id="KW-0812">Transmembrane</keyword>
<evidence type="ECO:0000256" key="1">
    <source>
        <dbReference type="SAM" id="Phobius"/>
    </source>
</evidence>
<keyword evidence="3" id="KW-1185">Reference proteome</keyword>
<dbReference type="AlphaFoldDB" id="A0AAX4K4S4"/>
<dbReference type="RefSeq" id="XP_066079367.1">
    <property type="nucleotide sequence ID" value="XM_066223270.1"/>
</dbReference>
<evidence type="ECO:0000313" key="2">
    <source>
        <dbReference type="EMBL" id="WWC92605.1"/>
    </source>
</evidence>
<name>A0AAX4K4S4_9TREE</name>
<accession>A0AAX4K4S4</accession>
<sequence>MVLNKPLHIILLGGTITLILISLWTYPSSSSWSTTTTTIFSSSIQDFSSQQTIKGDSINLQNIFEDINLSLNLPSNEEGIQNSDDDEIEVDNFRIIGQRVSQIKLDDSKIIDYQTGSIIQGVNEGSSFNSAVLKLPKGSKWGFLGVARGPTRQRDFMKVNGHSSREQVLIAMGLNITSQGHLFPVTQGQTLDFQMIPREGCAISHSWIATYGAEDPRLFWTDAGTPALTYARAALDKDKCRSIGFVEDLRSIFPDLHDALKTGVEGVVPYDGYKRPGQGVDLELYWAKNQGAIEKNWMPFYPGSLPDGKTIIPNIHYKVKSAVSLEPIGETYNRAIYQQLELDTTLKSNTKQCIGNKHLNSFKIHQATPLYRLTLCSRSDFYEGNGKCLITNENTINIALSHTQSLTRQYGRFISTFNITYPFNPISVGPRFKLNGCDENHINYALSLVPVSKSDLNPNEESSRAKKAKQIVQPDHFFLDDNVLITMGQDDIEMTSVLATVRELLGDQEMC</sequence>
<evidence type="ECO:0000313" key="3">
    <source>
        <dbReference type="Proteomes" id="UP001355207"/>
    </source>
</evidence>
<protein>
    <submittedName>
        <fullName evidence="2">Uncharacterized protein</fullName>
    </submittedName>
</protein>
<keyword evidence="1" id="KW-0472">Membrane</keyword>
<reference evidence="2 3" key="1">
    <citation type="submission" date="2024-01" db="EMBL/GenBank/DDBJ databases">
        <title>Comparative genomics of Cryptococcus and Kwoniella reveals pathogenesis evolution and contrasting modes of karyotype evolution via chromosome fusion or intercentromeric recombination.</title>
        <authorList>
            <person name="Coelho M.A."/>
            <person name="David-Palma M."/>
            <person name="Shea T."/>
            <person name="Bowers K."/>
            <person name="McGinley-Smith S."/>
            <person name="Mohammad A.W."/>
            <person name="Gnirke A."/>
            <person name="Yurkov A.M."/>
            <person name="Nowrousian M."/>
            <person name="Sun S."/>
            <person name="Cuomo C.A."/>
            <person name="Heitman J."/>
        </authorList>
    </citation>
    <scope>NUCLEOTIDE SEQUENCE [LARGE SCALE GENOMIC DNA]</scope>
    <source>
        <strain evidence="2 3">CBS 6074</strain>
    </source>
</reference>
<organism evidence="2 3">
    <name type="scientific">Kwoniella dendrophila CBS 6074</name>
    <dbReference type="NCBI Taxonomy" id="1295534"/>
    <lineage>
        <taxon>Eukaryota</taxon>
        <taxon>Fungi</taxon>
        <taxon>Dikarya</taxon>
        <taxon>Basidiomycota</taxon>
        <taxon>Agaricomycotina</taxon>
        <taxon>Tremellomycetes</taxon>
        <taxon>Tremellales</taxon>
        <taxon>Cryptococcaceae</taxon>
        <taxon>Kwoniella</taxon>
    </lineage>
</organism>
<gene>
    <name evidence="2" type="ORF">L201_007564</name>
</gene>
<dbReference type="Proteomes" id="UP001355207">
    <property type="component" value="Chromosome 11"/>
</dbReference>